<dbReference type="PROSITE" id="PS00455">
    <property type="entry name" value="AMP_BINDING"/>
    <property type="match status" value="1"/>
</dbReference>
<protein>
    <recommendedName>
        <fullName evidence="3">AMP-dependent synthetase/ligase domain-containing protein</fullName>
    </recommendedName>
</protein>
<keyword evidence="2" id="KW-0597">Phosphoprotein</keyword>
<keyword evidence="1" id="KW-0596">Phosphopantetheine</keyword>
<accession>A0A6A5ZUC5</accession>
<dbReference type="InterPro" id="IPR020845">
    <property type="entry name" value="AMP-binding_CS"/>
</dbReference>
<dbReference type="EMBL" id="ML977310">
    <property type="protein sequence ID" value="KAF2122675.1"/>
    <property type="molecule type" value="Genomic_DNA"/>
</dbReference>
<dbReference type="InterPro" id="IPR000873">
    <property type="entry name" value="AMP-dep_synth/lig_dom"/>
</dbReference>
<dbReference type="PANTHER" id="PTHR43439">
    <property type="entry name" value="PHENYLACETATE-COENZYME A LIGASE"/>
    <property type="match status" value="1"/>
</dbReference>
<dbReference type="SUPFAM" id="SSF56801">
    <property type="entry name" value="Acetyl-CoA synthetase-like"/>
    <property type="match status" value="1"/>
</dbReference>
<name>A0A6A5ZUC5_9PLEO</name>
<dbReference type="Pfam" id="PF00501">
    <property type="entry name" value="AMP-binding"/>
    <property type="match status" value="1"/>
</dbReference>
<dbReference type="OrthoDB" id="429813at2759"/>
<organism evidence="4 5">
    <name type="scientific">Lophiotrema nucula</name>
    <dbReference type="NCBI Taxonomy" id="690887"/>
    <lineage>
        <taxon>Eukaryota</taxon>
        <taxon>Fungi</taxon>
        <taxon>Dikarya</taxon>
        <taxon>Ascomycota</taxon>
        <taxon>Pezizomycotina</taxon>
        <taxon>Dothideomycetes</taxon>
        <taxon>Pleosporomycetidae</taxon>
        <taxon>Pleosporales</taxon>
        <taxon>Lophiotremataceae</taxon>
        <taxon>Lophiotrema</taxon>
    </lineage>
</organism>
<dbReference type="PANTHER" id="PTHR43439:SF2">
    <property type="entry name" value="ENZYME, PUTATIVE (JCVI)-RELATED"/>
    <property type="match status" value="1"/>
</dbReference>
<evidence type="ECO:0000313" key="5">
    <source>
        <dbReference type="Proteomes" id="UP000799770"/>
    </source>
</evidence>
<dbReference type="AlphaFoldDB" id="A0A6A5ZUC5"/>
<evidence type="ECO:0000256" key="2">
    <source>
        <dbReference type="ARBA" id="ARBA00022553"/>
    </source>
</evidence>
<dbReference type="InterPro" id="IPR051414">
    <property type="entry name" value="Adenylate-forming_Reductase"/>
</dbReference>
<evidence type="ECO:0000313" key="4">
    <source>
        <dbReference type="EMBL" id="KAF2122675.1"/>
    </source>
</evidence>
<feature type="domain" description="AMP-dependent synthetase/ligase" evidence="3">
    <location>
        <begin position="34"/>
        <end position="352"/>
    </location>
</feature>
<keyword evidence="5" id="KW-1185">Reference proteome</keyword>
<dbReference type="InterPro" id="IPR042099">
    <property type="entry name" value="ANL_N_sf"/>
</dbReference>
<evidence type="ECO:0000259" key="3">
    <source>
        <dbReference type="Pfam" id="PF00501"/>
    </source>
</evidence>
<reference evidence="4" key="1">
    <citation type="journal article" date="2020" name="Stud. Mycol.">
        <title>101 Dothideomycetes genomes: a test case for predicting lifestyles and emergence of pathogens.</title>
        <authorList>
            <person name="Haridas S."/>
            <person name="Albert R."/>
            <person name="Binder M."/>
            <person name="Bloem J."/>
            <person name="Labutti K."/>
            <person name="Salamov A."/>
            <person name="Andreopoulos B."/>
            <person name="Baker S."/>
            <person name="Barry K."/>
            <person name="Bills G."/>
            <person name="Bluhm B."/>
            <person name="Cannon C."/>
            <person name="Castanera R."/>
            <person name="Culley D."/>
            <person name="Daum C."/>
            <person name="Ezra D."/>
            <person name="Gonzalez J."/>
            <person name="Henrissat B."/>
            <person name="Kuo A."/>
            <person name="Liang C."/>
            <person name="Lipzen A."/>
            <person name="Lutzoni F."/>
            <person name="Magnuson J."/>
            <person name="Mondo S."/>
            <person name="Nolan M."/>
            <person name="Ohm R."/>
            <person name="Pangilinan J."/>
            <person name="Park H.-J."/>
            <person name="Ramirez L."/>
            <person name="Alfaro M."/>
            <person name="Sun H."/>
            <person name="Tritt A."/>
            <person name="Yoshinaga Y."/>
            <person name="Zwiers L.-H."/>
            <person name="Turgeon B."/>
            <person name="Goodwin S."/>
            <person name="Spatafora J."/>
            <person name="Crous P."/>
            <person name="Grigoriev I."/>
        </authorList>
    </citation>
    <scope>NUCLEOTIDE SEQUENCE</scope>
    <source>
        <strain evidence="4">CBS 627.86</strain>
    </source>
</reference>
<proteinExistence type="predicted"/>
<gene>
    <name evidence="4" type="ORF">BDV96DRAFT_608614</name>
</gene>
<sequence length="550" mass="61880">MSFWNTVLDPSGSGDVPFGSRLIPTIIDELASTEPHRICFSFPRSTEIADGFRDVGFRTFANAINKTAHFIHQEIGRSSMFETVMYMGYPDVRHYIVLVALMKTGHKVLFSSHRNSVAGHADLIRKTDCTVLMHTAGFPANGILEKCRMETLCMPELDYLLDDAICEPYPYTRTWEEAQKHPCLVLHSSGSTGLPKPIVWTHSMFGMMDAQNKVPPLDGRLCVRGAFANDVRRFYSTLPIYHAGGLAAGIARFCFNKNTVVIGPPETVTAEIVDQVLQFGDVDAAHFLPETLEQIAHHPNILAKLGRLTHVMYGGGPLAEQVGKTIARHVLLLNGIGSTETSYLVLHTTDKEDFSYICLNEAYSGIEMRPIGDLFELVFVRDQEHEIFQGAFVVYPRLKEYSMSDLYSKHPTKPHHWKLEGRKDDMIVLKNGWNVNPIVHEQLITNHPAVQNCVLVGRGQDKPAAIIELRSDYYTEEKERQKSVAEAIWPNIDKANSVAATPDQLDRHHIIFAKKEKPFAIASKGTVQRKATVRMYEQEIAELYASMEIR</sequence>
<dbReference type="Pfam" id="PF23562">
    <property type="entry name" value="AMP-binding_C_3"/>
    <property type="match status" value="1"/>
</dbReference>
<dbReference type="Proteomes" id="UP000799770">
    <property type="component" value="Unassembled WGS sequence"/>
</dbReference>
<evidence type="ECO:0000256" key="1">
    <source>
        <dbReference type="ARBA" id="ARBA00022450"/>
    </source>
</evidence>
<dbReference type="Gene3D" id="3.40.50.12780">
    <property type="entry name" value="N-terminal domain of ligase-like"/>
    <property type="match status" value="1"/>
</dbReference>